<dbReference type="AlphaFoldDB" id="B1ZZ36"/>
<evidence type="ECO:0000313" key="1">
    <source>
        <dbReference type="EMBL" id="ACB77108.1"/>
    </source>
</evidence>
<dbReference type="eggNOG" id="ENOG503404U">
    <property type="taxonomic scope" value="Bacteria"/>
</dbReference>
<dbReference type="EMBL" id="CP001032">
    <property type="protein sequence ID" value="ACB77108.1"/>
    <property type="molecule type" value="Genomic_DNA"/>
</dbReference>
<reference evidence="1 2" key="1">
    <citation type="journal article" date="2011" name="J. Bacteriol.">
        <title>Genome sequence of the verrucomicrobium Opitutus terrae PB90-1, an abundant inhabitant of rice paddy soil ecosystems.</title>
        <authorList>
            <person name="van Passel M.W."/>
            <person name="Kant R."/>
            <person name="Palva A."/>
            <person name="Copeland A."/>
            <person name="Lucas S."/>
            <person name="Lapidus A."/>
            <person name="Glavina del Rio T."/>
            <person name="Pitluck S."/>
            <person name="Goltsman E."/>
            <person name="Clum A."/>
            <person name="Sun H."/>
            <person name="Schmutz J."/>
            <person name="Larimer F.W."/>
            <person name="Land M.L."/>
            <person name="Hauser L."/>
            <person name="Kyrpides N."/>
            <person name="Mikhailova N."/>
            <person name="Richardson P.P."/>
            <person name="Janssen P.H."/>
            <person name="de Vos W.M."/>
            <person name="Smidt H."/>
        </authorList>
    </citation>
    <scope>NUCLEOTIDE SEQUENCE [LARGE SCALE GENOMIC DNA]</scope>
    <source>
        <strain evidence="2">DSM 11246 / JCM 15787 / PB90-1</strain>
    </source>
</reference>
<name>B1ZZ36_OPITP</name>
<keyword evidence="2" id="KW-1185">Reference proteome</keyword>
<dbReference type="STRING" id="452637.Oter_3834"/>
<proteinExistence type="predicted"/>
<dbReference type="KEGG" id="ote:Oter_3834"/>
<organism evidence="1 2">
    <name type="scientific">Opitutus terrae (strain DSM 11246 / JCM 15787 / PB90-1)</name>
    <dbReference type="NCBI Taxonomy" id="452637"/>
    <lineage>
        <taxon>Bacteria</taxon>
        <taxon>Pseudomonadati</taxon>
        <taxon>Verrucomicrobiota</taxon>
        <taxon>Opitutia</taxon>
        <taxon>Opitutales</taxon>
        <taxon>Opitutaceae</taxon>
        <taxon>Opitutus</taxon>
    </lineage>
</organism>
<gene>
    <name evidence="1" type="ordered locus">Oter_3834</name>
</gene>
<dbReference type="InterPro" id="IPR037257">
    <property type="entry name" value="T2SS_E_N_sf"/>
</dbReference>
<sequence>MAQVNRTLLMRANRLLGANLVEANLIKIEDLEAANEKLLGVVAMDQPRQSTLLGILAYDMKIVKEDDLLQHIVDADGVGLVDMRHCELSDEIKKSLDLSACWATWSLPFDREEDFHFVATAYYLSPAVRAHWEKQLEGPILWFGATLEQIADCLEKLEAEQSHATSAAKPA</sequence>
<dbReference type="SUPFAM" id="SSF160246">
    <property type="entry name" value="EspE N-terminal domain-like"/>
    <property type="match status" value="1"/>
</dbReference>
<dbReference type="OrthoDB" id="192702at2"/>
<evidence type="ECO:0000313" key="2">
    <source>
        <dbReference type="Proteomes" id="UP000007013"/>
    </source>
</evidence>
<dbReference type="Proteomes" id="UP000007013">
    <property type="component" value="Chromosome"/>
</dbReference>
<dbReference type="RefSeq" id="WP_012376637.1">
    <property type="nucleotide sequence ID" value="NC_010571.1"/>
</dbReference>
<accession>B1ZZ36</accession>
<dbReference type="HOGENOM" id="CLU_1561357_0_0_0"/>
<protein>
    <submittedName>
        <fullName evidence="1">Uncharacterized protein</fullName>
    </submittedName>
</protein>